<organism evidence="2 3">
    <name type="scientific">Pseudaquabacterium terrae</name>
    <dbReference type="NCBI Taxonomy" id="2732868"/>
    <lineage>
        <taxon>Bacteria</taxon>
        <taxon>Pseudomonadati</taxon>
        <taxon>Pseudomonadota</taxon>
        <taxon>Betaproteobacteria</taxon>
        <taxon>Burkholderiales</taxon>
        <taxon>Sphaerotilaceae</taxon>
        <taxon>Pseudaquabacterium</taxon>
    </lineage>
</organism>
<protein>
    <submittedName>
        <fullName evidence="2">IPT/TIG domain-containing protein</fullName>
    </submittedName>
</protein>
<dbReference type="Gene3D" id="2.60.40.10">
    <property type="entry name" value="Immunoglobulins"/>
    <property type="match status" value="2"/>
</dbReference>
<sequence length="937" mass="101651">MQSRQGFARRLLVVLACAGLAGCAYISKVSPRSGLPGTVVQIDGAGFSPQWHENQVTIGGAAARVIEGSASRLRVVVLRDLVSGTVQVTTPARTIVSSDVFERRGDTLGPTPERDADAKLVVGRDFPPDRRYDMQAKGASQKVLVVLARPTDIDPEAAIPGWAAAEVGPFANAKEFVQRLVSHPERGVSRYFSDATYGQLGGDFLVTDWQPLSQPWDFYAWGPADVTRAQTSVAGAQTDLDTVLANPASTQADIDAAQARLDAKKQALKQAQDSQGFLQQADFAFAEALIGAKAALGAAVFDQYADHFLVLAGPWMRGSCCWVGTGFHAESANPALPLGPFDIGFPAPRGGTWMAEDGKPGRMAHELSHFFASGDLYDGPAGAFDLMGFHDSLPLYSGYNQHLRGDWLDQGASGNVLKLQWGTPADLDQTIELVAHGKTQDPTGDSVRQVIRLRVTDGLFYFVEVRQRPDAAAGAAQDFAFDKSVPGGEAGVQAGVLITKALESNNQSNNREPMISLVPPEISPSPRLMVVGEVFTDPARTIRISVVSRTQDRPARYRVRVEWGHLPAADPNGQFDLRITPWASPPWETEDIWANSVKNDETSPPRMLFQNHEPGDETKPIGNGDPPWVGHDNTLFARISNQGVVQTPDDVRVTFYVNTPPGVGDNGTWTPFDTVVVGRLNPGETRVVEAARKWRPSVGEHTCVKVLIERMNGEVSFDNNEAQENFSDFEAEGASPYRAVELDVLARNPYDQGIAMELMARGVPRDWFVAFDHGAVWLPPKGEKRIHAVMWTDRVPEWMQDRPKDQGPPKAMISLEGWVGRPFDRIIPVGGVTAFVKAVRQVVVQAEPRQKEARSGEKLGVLGRVTPAMGGVPVAIHVIDPNGKTAVERVATQPDGRFDHVMSVPLGQPGDHRLQAFVLGGSPAAQAESPPVRVRVN</sequence>
<evidence type="ECO:0000313" key="3">
    <source>
        <dbReference type="Proteomes" id="UP000737171"/>
    </source>
</evidence>
<dbReference type="EMBL" id="JABRWJ010000011">
    <property type="protein sequence ID" value="NRF71310.1"/>
    <property type="molecule type" value="Genomic_DNA"/>
</dbReference>
<dbReference type="SUPFAM" id="SSF81296">
    <property type="entry name" value="E set domains"/>
    <property type="match status" value="1"/>
</dbReference>
<evidence type="ECO:0000313" key="2">
    <source>
        <dbReference type="EMBL" id="NRF71310.1"/>
    </source>
</evidence>
<dbReference type="InterPro" id="IPR002909">
    <property type="entry name" value="IPT_dom"/>
</dbReference>
<gene>
    <name evidence="2" type="ORF">HLB44_30395</name>
</gene>
<accession>A0ABX2ERG9</accession>
<dbReference type="RefSeq" id="WP_173132244.1">
    <property type="nucleotide sequence ID" value="NZ_JABRWJ010000011.1"/>
</dbReference>
<dbReference type="InterPro" id="IPR014756">
    <property type="entry name" value="Ig_E-set"/>
</dbReference>
<dbReference type="InterPro" id="IPR013783">
    <property type="entry name" value="Ig-like_fold"/>
</dbReference>
<proteinExistence type="predicted"/>
<dbReference type="Pfam" id="PF01833">
    <property type="entry name" value="TIG"/>
    <property type="match status" value="1"/>
</dbReference>
<reference evidence="2 3" key="1">
    <citation type="submission" date="2020-05" db="EMBL/GenBank/DDBJ databases">
        <title>Aquincola sp. isolate from soil.</title>
        <authorList>
            <person name="Han J."/>
            <person name="Kim D.-U."/>
        </authorList>
    </citation>
    <scope>NUCLEOTIDE SEQUENCE [LARGE SCALE GENOMIC DNA]</scope>
    <source>
        <strain evidence="2 3">S2</strain>
    </source>
</reference>
<comment type="caution">
    <text evidence="2">The sequence shown here is derived from an EMBL/GenBank/DDBJ whole genome shotgun (WGS) entry which is preliminary data.</text>
</comment>
<keyword evidence="3" id="KW-1185">Reference proteome</keyword>
<evidence type="ECO:0000259" key="1">
    <source>
        <dbReference type="Pfam" id="PF01833"/>
    </source>
</evidence>
<dbReference type="PROSITE" id="PS51257">
    <property type="entry name" value="PROKAR_LIPOPROTEIN"/>
    <property type="match status" value="1"/>
</dbReference>
<dbReference type="Proteomes" id="UP000737171">
    <property type="component" value="Unassembled WGS sequence"/>
</dbReference>
<feature type="domain" description="IPT/TIG" evidence="1">
    <location>
        <begin position="25"/>
        <end position="90"/>
    </location>
</feature>
<name>A0ABX2ERG9_9BURK</name>